<dbReference type="VEuPathDB" id="VectorBase:MDOMA2_018979"/>
<dbReference type="GO" id="GO:0006891">
    <property type="term" value="P:intra-Golgi vesicle-mediated transport"/>
    <property type="evidence" value="ECO:0007669"/>
    <property type="project" value="InterPro"/>
</dbReference>
<evidence type="ECO:0000256" key="8">
    <source>
        <dbReference type="SAM" id="MobiDB-lite"/>
    </source>
</evidence>
<proteinExistence type="inferred from homology"/>
<keyword evidence="6" id="KW-0333">Golgi apparatus</keyword>
<dbReference type="PANTHER" id="PTHR31658:SF0">
    <property type="entry name" value="CONSERVED OLIGOMERIC GOLGI COMPLEX SUBUNIT 1"/>
    <property type="match status" value="1"/>
</dbReference>
<organism evidence="9">
    <name type="scientific">Musca domestica</name>
    <name type="common">House fly</name>
    <dbReference type="NCBI Taxonomy" id="7370"/>
    <lineage>
        <taxon>Eukaryota</taxon>
        <taxon>Metazoa</taxon>
        <taxon>Ecdysozoa</taxon>
        <taxon>Arthropoda</taxon>
        <taxon>Hexapoda</taxon>
        <taxon>Insecta</taxon>
        <taxon>Pterygota</taxon>
        <taxon>Neoptera</taxon>
        <taxon>Endopterygota</taxon>
        <taxon>Diptera</taxon>
        <taxon>Brachycera</taxon>
        <taxon>Muscomorpha</taxon>
        <taxon>Muscoidea</taxon>
        <taxon>Muscidae</taxon>
        <taxon>Musca</taxon>
    </lineage>
</organism>
<gene>
    <name evidence="9" type="primary">101899982</name>
</gene>
<evidence type="ECO:0000256" key="3">
    <source>
        <dbReference type="ARBA" id="ARBA00020978"/>
    </source>
</evidence>
<keyword evidence="5" id="KW-0653">Protein transport</keyword>
<dbReference type="PANTHER" id="PTHR31658">
    <property type="entry name" value="CONSERVED OLIGOMERIC GOLGI COMPLEX SUBUNIT 1"/>
    <property type="match status" value="1"/>
</dbReference>
<dbReference type="GO" id="GO:0015031">
    <property type="term" value="P:protein transport"/>
    <property type="evidence" value="ECO:0007669"/>
    <property type="project" value="UniProtKB-KW"/>
</dbReference>
<evidence type="ECO:0000256" key="6">
    <source>
        <dbReference type="ARBA" id="ARBA00023034"/>
    </source>
</evidence>
<evidence type="ECO:0000256" key="2">
    <source>
        <dbReference type="ARBA" id="ARBA00006653"/>
    </source>
</evidence>
<dbReference type="STRING" id="7370.A0A1I8N4E9"/>
<evidence type="ECO:0000256" key="5">
    <source>
        <dbReference type="ARBA" id="ARBA00022927"/>
    </source>
</evidence>
<dbReference type="InterPro" id="IPR033370">
    <property type="entry name" value="COG1"/>
</dbReference>
<name>A0A1I8N4E9_MUSDO</name>
<accession>A0A1I8N4E9</accession>
<dbReference type="GO" id="GO:0017119">
    <property type="term" value="C:Golgi transport complex"/>
    <property type="evidence" value="ECO:0007669"/>
    <property type="project" value="InterPro"/>
</dbReference>
<comment type="similarity">
    <text evidence="2">Belongs to the COG1 family.</text>
</comment>
<dbReference type="EnsemblMetazoa" id="MDOA011434-RB">
    <property type="protein sequence ID" value="MDOA011434-PB"/>
    <property type="gene ID" value="MDOA011434"/>
</dbReference>
<keyword evidence="4" id="KW-0813">Transport</keyword>
<evidence type="ECO:0000256" key="4">
    <source>
        <dbReference type="ARBA" id="ARBA00022448"/>
    </source>
</evidence>
<keyword evidence="7" id="KW-0472">Membrane</keyword>
<dbReference type="Pfam" id="PF08700">
    <property type="entry name" value="VPS51_Exo84_N"/>
    <property type="match status" value="1"/>
</dbReference>
<reference evidence="9" key="1">
    <citation type="submission" date="2020-05" db="UniProtKB">
        <authorList>
            <consortium name="EnsemblMetazoa"/>
        </authorList>
    </citation>
    <scope>IDENTIFICATION</scope>
    <source>
        <strain evidence="9">Aabys</strain>
    </source>
</reference>
<feature type="compositionally biased region" description="Low complexity" evidence="8">
    <location>
        <begin position="857"/>
        <end position="867"/>
    </location>
</feature>
<dbReference type="VEuPathDB" id="VectorBase:MDOA011434"/>
<dbReference type="RefSeq" id="XP_011293658.2">
    <property type="nucleotide sequence ID" value="XM_011295356.3"/>
</dbReference>
<dbReference type="OrthoDB" id="46189at2759"/>
<evidence type="ECO:0000313" key="9">
    <source>
        <dbReference type="EnsemblMetazoa" id="MDOA011434-PB"/>
    </source>
</evidence>
<evidence type="ECO:0000256" key="1">
    <source>
        <dbReference type="ARBA" id="ARBA00004395"/>
    </source>
</evidence>
<dbReference type="GO" id="GO:0000139">
    <property type="term" value="C:Golgi membrane"/>
    <property type="evidence" value="ECO:0007669"/>
    <property type="project" value="UniProtKB-SubCell"/>
</dbReference>
<protein>
    <recommendedName>
        <fullName evidence="3">Conserved oligomeric Golgi complex subunit 1</fullName>
    </recommendedName>
</protein>
<feature type="region of interest" description="Disordered" evidence="8">
    <location>
        <begin position="844"/>
        <end position="878"/>
    </location>
</feature>
<evidence type="ECO:0000256" key="7">
    <source>
        <dbReference type="ARBA" id="ARBA00023136"/>
    </source>
</evidence>
<dbReference type="eggNOG" id="KOG2033">
    <property type="taxonomic scope" value="Eukaryota"/>
</dbReference>
<sequence length="891" mass="101490">MATLNLLNLNVDTLFEQHSVGEIDAIHKKIQEVVENKREELRTMVGERYRDLLKAADTITSMQDSTKALIEQVDSISVNCKNLNEQQLLGFKTESDSAGELKTRNANKQLNNYFSTMVQIKLLTALPEMIWSQIDREHYYAATELFIFSRHISTGLQLDSGNQIMQKLPVAKKQWEILKPFHMTIKQQIMVALERENLAPELTADCLLALLQLDRCSLESALKVFLNLRSSAFLNCLTAEGGRVKERILVSLRVLNESVDMVSKCFMENGLLFKKLNEHSDPSAPPTIARMDSDDVQFAYLLPDIITNFKPKFETITLKNEAVAQAVETFLADTQRIADKQLKGLFDFVLNMNTIQEIKTEANALRKQLNLSALAKQYNLTHSLDFYELRYVPLINQRIRNIINDSWTKTVNTTFTTLENTIKQEGLLNKTNYSLWQEFSSDLPNSLDQALSDDKKTKKLLMKSKGYDENILQMATQFDGDLSSIMQEMNVLLEEPTTKKEDKQELVDFLRDTAQRQITEFITKTKELRLNSAQREALLFVIRCCCSLIELCPHLKKCFCHSSSWRQQLGGGGTTSTISGASQDYWQRICGLIEDEVFQLWLCLVRGILEEYHCDRYLMDVNSNIVILEDFAHWEIITLEQKDEQDMPTQTSFRVPTQPRISLQSYFHTLITALKKIVPETLPNKVLLTLKKMLLEQLLQHYKNLIEKSNNSTTPMGQNIALQLYFDLKFLQNSFDLNREQKNQFSSIQDAYRDVIDPFDFELLSTQLMANVKRAVTRYNCILGVLTTTTTTNASNISSTSAVVPEKDPNVLSLCSSGATTLWFPLLPVVTNTHVTTAVENKKAALMSSESEKTTPTRKATTTSSATRKSDTKSKSGAASFFGAMSQEWFR</sequence>
<dbReference type="KEGG" id="mde:101899982"/>
<dbReference type="AlphaFoldDB" id="A0A1I8N4E9"/>
<comment type="subcellular location">
    <subcellularLocation>
        <location evidence="1">Golgi apparatus membrane</location>
        <topology evidence="1">Peripheral membrane protein</topology>
    </subcellularLocation>
</comment>